<dbReference type="GO" id="GO:0005829">
    <property type="term" value="C:cytosol"/>
    <property type="evidence" value="ECO:0007669"/>
    <property type="project" value="TreeGrafter"/>
</dbReference>
<dbReference type="PANTHER" id="PTHR22789">
    <property type="entry name" value="FUCULOSE PHOSPHATE ALDOLASE"/>
    <property type="match status" value="1"/>
</dbReference>
<reference evidence="4 5" key="1">
    <citation type="submission" date="2015-09" db="EMBL/GenBank/DDBJ databases">
        <authorList>
            <consortium name="Pathogen Informatics"/>
        </authorList>
    </citation>
    <scope>NUCLEOTIDE SEQUENCE [LARGE SCALE GENOMIC DNA]</scope>
    <source>
        <strain evidence="4 5">2789STDY5608850</strain>
    </source>
</reference>
<proteinExistence type="predicted"/>
<dbReference type="GO" id="GO:0016832">
    <property type="term" value="F:aldehyde-lyase activity"/>
    <property type="evidence" value="ECO:0007669"/>
    <property type="project" value="TreeGrafter"/>
</dbReference>
<protein>
    <submittedName>
        <fullName evidence="4">L-fuculose phosphate aldolase</fullName>
        <ecNumber evidence="4">5.1.3.4</ecNumber>
    </submittedName>
</protein>
<keyword evidence="1" id="KW-0479">Metal-binding</keyword>
<dbReference type="Proteomes" id="UP000095651">
    <property type="component" value="Unassembled WGS sequence"/>
</dbReference>
<dbReference type="InterPro" id="IPR001303">
    <property type="entry name" value="Aldolase_II/adducin_N"/>
</dbReference>
<accession>A0A174E3Q3</accession>
<evidence type="ECO:0000256" key="1">
    <source>
        <dbReference type="ARBA" id="ARBA00022723"/>
    </source>
</evidence>
<dbReference type="SUPFAM" id="SSF53639">
    <property type="entry name" value="AraD/HMP-PK domain-like"/>
    <property type="match status" value="1"/>
</dbReference>
<keyword evidence="4" id="KW-0413">Isomerase</keyword>
<feature type="domain" description="Class II aldolase/adducin N-terminal" evidence="3">
    <location>
        <begin position="8"/>
        <end position="186"/>
    </location>
</feature>
<dbReference type="SMART" id="SM01007">
    <property type="entry name" value="Aldolase_II"/>
    <property type="match status" value="1"/>
</dbReference>
<sequence>MDYFKERNLIIETCLWLQEKELVIGTWGNVSLRLNNNLILVTPSRVEYEEMVPEDLVVVDMAGKKTSGFRAPTSEMHIHRLIYAARPDIQAIIHCHPCYASAMCASGQSIPPILEEMTQLIGGEIPITQKYIRAGEHLALAEETAHALGQQSAVLIANHAPVCCGRSLSEAKTCCLVTEKAAKCYLSIFGHHQVFKIPDDMVRAEHHRYLFEYGHEEGSKS</sequence>
<dbReference type="EMBL" id="CYZE01000005">
    <property type="protein sequence ID" value="CUO31138.1"/>
    <property type="molecule type" value="Genomic_DNA"/>
</dbReference>
<dbReference type="AlphaFoldDB" id="A0A174E3Q3"/>
<dbReference type="InterPro" id="IPR036409">
    <property type="entry name" value="Aldolase_II/adducin_N_sf"/>
</dbReference>
<evidence type="ECO:0000256" key="2">
    <source>
        <dbReference type="ARBA" id="ARBA00023239"/>
    </source>
</evidence>
<dbReference type="GO" id="GO:0019323">
    <property type="term" value="P:pentose catabolic process"/>
    <property type="evidence" value="ECO:0007669"/>
    <property type="project" value="TreeGrafter"/>
</dbReference>
<gene>
    <name evidence="4" type="primary">araD</name>
    <name evidence="4" type="ORF">ERS852407_02436</name>
</gene>
<dbReference type="Pfam" id="PF00596">
    <property type="entry name" value="Aldolase_II"/>
    <property type="match status" value="1"/>
</dbReference>
<dbReference type="RefSeq" id="WP_055655388.1">
    <property type="nucleotide sequence ID" value="NZ_CABIXC010000005.1"/>
</dbReference>
<dbReference type="Gene3D" id="3.40.225.10">
    <property type="entry name" value="Class II aldolase/adducin N-terminal domain"/>
    <property type="match status" value="1"/>
</dbReference>
<evidence type="ECO:0000313" key="4">
    <source>
        <dbReference type="EMBL" id="CUO31138.1"/>
    </source>
</evidence>
<keyword evidence="2" id="KW-0456">Lyase</keyword>
<name>A0A174E3Q3_9FIRM</name>
<dbReference type="EC" id="5.1.3.4" evidence="4"/>
<evidence type="ECO:0000313" key="5">
    <source>
        <dbReference type="Proteomes" id="UP000095651"/>
    </source>
</evidence>
<evidence type="ECO:0000259" key="3">
    <source>
        <dbReference type="SMART" id="SM01007"/>
    </source>
</evidence>
<dbReference type="GO" id="GO:0008742">
    <property type="term" value="F:L-ribulose-phosphate 4-epimerase activity"/>
    <property type="evidence" value="ECO:0007669"/>
    <property type="project" value="UniProtKB-EC"/>
</dbReference>
<dbReference type="GO" id="GO:0046872">
    <property type="term" value="F:metal ion binding"/>
    <property type="evidence" value="ECO:0007669"/>
    <property type="project" value="UniProtKB-KW"/>
</dbReference>
<dbReference type="InterPro" id="IPR050197">
    <property type="entry name" value="Aldolase_class_II_sugar_metab"/>
</dbReference>
<organism evidence="4 5">
    <name type="scientific">Hungatella hathewayi</name>
    <dbReference type="NCBI Taxonomy" id="154046"/>
    <lineage>
        <taxon>Bacteria</taxon>
        <taxon>Bacillati</taxon>
        <taxon>Bacillota</taxon>
        <taxon>Clostridia</taxon>
        <taxon>Lachnospirales</taxon>
        <taxon>Lachnospiraceae</taxon>
        <taxon>Hungatella</taxon>
    </lineage>
</organism>
<dbReference type="PANTHER" id="PTHR22789:SF0">
    <property type="entry name" value="3-OXO-TETRONATE 4-PHOSPHATE DECARBOXYLASE-RELATED"/>
    <property type="match status" value="1"/>
</dbReference>